<keyword evidence="2" id="KW-1185">Reference proteome</keyword>
<accession>A0ABU8TLW2</accession>
<dbReference type="Proteomes" id="UP001385499">
    <property type="component" value="Unassembled WGS sequence"/>
</dbReference>
<dbReference type="RefSeq" id="WP_340274326.1">
    <property type="nucleotide sequence ID" value="NZ_JBAKIA010000005.1"/>
</dbReference>
<evidence type="ECO:0000313" key="2">
    <source>
        <dbReference type="Proteomes" id="UP001385499"/>
    </source>
</evidence>
<proteinExistence type="predicted"/>
<organism evidence="1 2">
    <name type="scientific">Roseibium algae</name>
    <dbReference type="NCBI Taxonomy" id="3123038"/>
    <lineage>
        <taxon>Bacteria</taxon>
        <taxon>Pseudomonadati</taxon>
        <taxon>Pseudomonadota</taxon>
        <taxon>Alphaproteobacteria</taxon>
        <taxon>Hyphomicrobiales</taxon>
        <taxon>Stappiaceae</taxon>
        <taxon>Roseibium</taxon>
    </lineage>
</organism>
<dbReference type="EMBL" id="JBAKIA010000005">
    <property type="protein sequence ID" value="MEJ8474585.1"/>
    <property type="molecule type" value="Genomic_DNA"/>
</dbReference>
<gene>
    <name evidence="1" type="ORF">V6575_10840</name>
</gene>
<comment type="caution">
    <text evidence="1">The sequence shown here is derived from an EMBL/GenBank/DDBJ whole genome shotgun (WGS) entry which is preliminary data.</text>
</comment>
<protein>
    <submittedName>
        <fullName evidence="1">Uncharacterized protein</fullName>
    </submittedName>
</protein>
<sequence length="71" mass="7403">MALAEAFPTTLVELGLVDCSIGDVGGLALLAWARTAVDARMICVEGNDFSADVKSGFADLGRERGSLLFVV</sequence>
<name>A0ABU8TLW2_9HYPH</name>
<reference evidence="1 2" key="1">
    <citation type="submission" date="2024-02" db="EMBL/GenBank/DDBJ databases">
        <title>Roseibium algae sp. nov., isolated from marine alga (Grateloupia sp.), showing potential in myo-inositol conversion.</title>
        <authorList>
            <person name="Wang Y."/>
        </authorList>
    </citation>
    <scope>NUCLEOTIDE SEQUENCE [LARGE SCALE GENOMIC DNA]</scope>
    <source>
        <strain evidence="1 2">H3510</strain>
    </source>
</reference>
<evidence type="ECO:0000313" key="1">
    <source>
        <dbReference type="EMBL" id="MEJ8474585.1"/>
    </source>
</evidence>